<dbReference type="AlphaFoldDB" id="A0A5B8YIS4"/>
<name>A0A5B8YIS4_9FLAO</name>
<dbReference type="Proteomes" id="UP000321954">
    <property type="component" value="Chromosome"/>
</dbReference>
<evidence type="ECO:0000259" key="1">
    <source>
        <dbReference type="Pfam" id="PF14088"/>
    </source>
</evidence>
<reference evidence="2 3" key="1">
    <citation type="submission" date="2019-08" db="EMBL/GenBank/DDBJ databases">
        <title>Antarcticibacterium arcticum sp. nov., a bacterium isolated from marine sediment of the Canadian Beaufort Sea.</title>
        <authorList>
            <person name="Lee Y.M."/>
            <person name="Baek K."/>
            <person name="Lee D.-H."/>
            <person name="Shin S.C."/>
            <person name="Jin Y.K."/>
            <person name="Park Y."/>
        </authorList>
    </citation>
    <scope>NUCLEOTIDE SEQUENCE [LARGE SCALE GENOMIC DNA]</scope>
    <source>
        <strain evidence="2 3">PAMC 28998</strain>
    </source>
</reference>
<keyword evidence="3" id="KW-1185">Reference proteome</keyword>
<evidence type="ECO:0000313" key="2">
    <source>
        <dbReference type="EMBL" id="QED36737.1"/>
    </source>
</evidence>
<accession>A0A5B8YIS4</accession>
<dbReference type="KEGG" id="anp:FK178_02990"/>
<feature type="domain" description="DUF4268" evidence="1">
    <location>
        <begin position="10"/>
        <end position="137"/>
    </location>
</feature>
<proteinExistence type="predicted"/>
<dbReference type="InterPro" id="IPR025364">
    <property type="entry name" value="DUF4268"/>
</dbReference>
<gene>
    <name evidence="2" type="ORF">FK178_02990</name>
</gene>
<evidence type="ECO:0000313" key="3">
    <source>
        <dbReference type="Proteomes" id="UP000321954"/>
    </source>
</evidence>
<dbReference type="RefSeq" id="WP_146830853.1">
    <property type="nucleotide sequence ID" value="NZ_CP042476.1"/>
</dbReference>
<dbReference type="Pfam" id="PF14088">
    <property type="entry name" value="DUF4268"/>
    <property type="match status" value="1"/>
</dbReference>
<dbReference type="EMBL" id="CP042476">
    <property type="protein sequence ID" value="QED36737.1"/>
    <property type="molecule type" value="Genomic_DNA"/>
</dbReference>
<sequence length="142" mass="17201">MFSREEAKKVREEFWINFGKNYPRKWVLYDTKIKEVQLKFNFDSNVAQVSLDVSSGDEVIRAYYYEKMCMLKNILLTEYLPDAIFEEHYDLPEGKVISRIYTELKGVNIYRKTDWPKVQEFFNEQMQLLESFFLEYKDIIDS</sequence>
<organism evidence="2 3">
    <name type="scientific">Antarcticibacterium arcticum</name>
    <dbReference type="NCBI Taxonomy" id="2585771"/>
    <lineage>
        <taxon>Bacteria</taxon>
        <taxon>Pseudomonadati</taxon>
        <taxon>Bacteroidota</taxon>
        <taxon>Flavobacteriia</taxon>
        <taxon>Flavobacteriales</taxon>
        <taxon>Flavobacteriaceae</taxon>
        <taxon>Antarcticibacterium</taxon>
    </lineage>
</organism>
<protein>
    <submittedName>
        <fullName evidence="2">DUF4268 domain-containing protein</fullName>
    </submittedName>
</protein>
<dbReference type="OrthoDB" id="1467516at2"/>